<evidence type="ECO:0008006" key="11">
    <source>
        <dbReference type="Google" id="ProtNLM"/>
    </source>
</evidence>
<dbReference type="InterPro" id="IPR015819">
    <property type="entry name" value="Lipid_transp_b-sht_shell"/>
</dbReference>
<evidence type="ECO:0000313" key="9">
    <source>
        <dbReference type="EMBL" id="PNF34468.1"/>
    </source>
</evidence>
<sequence length="1816" mass="203192">MRYLYNIQSRALTGLHQVADQYAGILMEARLAVEPQSEELLRAQSEELLRAQDRDGMLQLLQPMYAKVHSILPEGWAEEIDDRHLSFNPMPIKSNPFEIRLDSDGLVKELLVSRQTTESEANMLKGIVSQFQLNTQAVHLITHRQNHIPGPNSDSALYSVMESAVTGECEVLYDVSSFPEAIIRAQPELAPLDAKGSLIQIIKSQNFSNCNRRRVYHFGFSDSENIQPGGNVGNLVARSSLSRVVISGSLNKFIIQSSVTTNRVFLSLEVSNDQKGMSASRVNVTIESITKTQKIPSLRGQRSVGDLVYRFNSHDRHLSHFKGKSDSGYTSDTDSSRSSSEEDTTTQRSNDPRKSQLTGKEANMKDQDDSGELLWKESKRTRRSMQAKIGASGNKSYSSSSSSSGSRENEEQTELEVDSAPCMPLIPSVVGIQESKLRASKQIDPVRTVVKIATKIGSELEKPCWLVEDNTLSKFTLMTRVLRTMDSKQIDEATRTLEPSSPTNPNLNGNIKWGAWKSLRDSVAQTGTLPALSVIADLIRKDKILGNDAAEVVALLSRSALTPTPAYLDMFFELVKDPKVREQPFLNLTAVISFSTILREVAVNTRTATVRYPVYVFGRMVPKHFTALTEKYIPYLGHELHKAITEGNSPKIQLHILALGNIAHPNILQYLEPYLEGRIGVSKFQRLLMVCALMKLTKMHPEVASPILLKLYENLGEAYEIRTAAVFLLMETKPSETLLQRMAEFSNFDTSKHVIAAVHSAIKSAPNLEEPFTFRTSRKTTNLKKPGTKRNNEETATIPDIANENMEQVEGNFMFFHAGSDRVFPFDYHTLQNIPVLMRDMARKYRNPETFNYTKIYYRDNIMLEFPNAMGLPFIFTLRTPTLMKMAAETSLRSQPDLAHGSDRKVVIPESVNVTADAQFVYNVQLDSMLGFVTPFDNMRYIAGLDRNMLFHIPVKANVDVDVLKRKLTINVMPGRNRRVTLTHLRTRPYTSTHDIFNMIPVLEDSSTKVIHVRPTRKSNMTFGQQTGVVFHLQSESEEEFSDFKSQLDSAQMPDAHSKLYFNNIAHDILYEDTRLTYDPQRSTANVVKITAVYDTDVEDEDDSNTENGSAHLKNQKSPLPRSVNRKWQNTQESGPESINPANPEPYTAPNCRLRRKKFLSKAAARAGNATASVIDLSITFEGQTKAVFLMTAASASSPVNGSGSLLVFMTSQPAQHPEIAEQQLIPELQVCLFGDVSMPQVPIINFSEALKFNPNSSVRALLNFGETCNNGATVMLNGQLELTNKRQKYIADSPMAKLCESQMMEGNYLLPACRIATESANNLDQYRLKIALNNVTEFQKNNVYILYNMARDLLRPYITENAYPQNTRDVTVHVTANLNEQSTALNMTMETPLLNVNVTNVRLSKLARSLLNINPAKTVMERIGRTVSSLYYEPSCVLDTTEANTFDNRTYPLELGNCWYVMMMLVPKLPADHTRPQNSRRGLNRLDRVTVLVKAVGHKKKVKVLLSSATLDLQPVVEPRPGPAVQLSINSKPVLLTSSHATELRDDGELLGLVYEFPSGAVQLTLPNNNLVLVYDGARVMLQASNEYSHQVRGLCGTFDGEPFTDFKTPRNCLVTEPSILAATYAIDDNSCEAPVRNMKKNASEELCVQERSSFADVIANGQPKSSRQRGIQINQSVNDSSSFSSSESISDHNSNSNYEVNLFPLSKRPSRLNNKISRHNPKHVSNSISYKTVIITDNEESCFSKNPLPACTTGYHITATVKKYAPFFCTAERHLAERYIKLVNNGFFPDFRLHKGLRPIAVLVAAKCELNPTA</sequence>
<dbReference type="PANTHER" id="PTHR23345">
    <property type="entry name" value="VITELLOGENIN-RELATED"/>
    <property type="match status" value="1"/>
</dbReference>
<dbReference type="SMART" id="SM00216">
    <property type="entry name" value="VWD"/>
    <property type="match status" value="1"/>
</dbReference>
<dbReference type="Gene3D" id="2.30.230.10">
    <property type="entry name" value="Lipovitellin, beta-sheet shell regions, chain A"/>
    <property type="match status" value="1"/>
</dbReference>
<dbReference type="Proteomes" id="UP000235965">
    <property type="component" value="Unassembled WGS sequence"/>
</dbReference>
<dbReference type="InterPro" id="IPR001846">
    <property type="entry name" value="VWF_type-D"/>
</dbReference>
<dbReference type="GO" id="GO:0005319">
    <property type="term" value="F:lipid transporter activity"/>
    <property type="evidence" value="ECO:0007669"/>
    <property type="project" value="InterPro"/>
</dbReference>
<name>A0A2J7R0V8_9NEOP</name>
<keyword evidence="4" id="KW-0325">Glycoprotein</keyword>
<dbReference type="SUPFAM" id="SSF56968">
    <property type="entry name" value="Lipovitellin-phosvitin complex, beta-sheet shell regions"/>
    <property type="match status" value="2"/>
</dbReference>
<dbReference type="InterPro" id="IPR015816">
    <property type="entry name" value="Vitellinogen_b-sht_N"/>
</dbReference>
<feature type="compositionally biased region" description="Polar residues" evidence="6">
    <location>
        <begin position="1126"/>
        <end position="1141"/>
    </location>
</feature>
<evidence type="ECO:0000256" key="2">
    <source>
        <dbReference type="ARBA" id="ARBA00022761"/>
    </source>
</evidence>
<evidence type="ECO:0000256" key="5">
    <source>
        <dbReference type="PROSITE-ProRule" id="PRU00557"/>
    </source>
</evidence>
<dbReference type="InParanoid" id="A0A2J7R0V8"/>
<dbReference type="InterPro" id="IPR050733">
    <property type="entry name" value="Vitellogenin/Apolipophorin"/>
</dbReference>
<evidence type="ECO:0000256" key="6">
    <source>
        <dbReference type="SAM" id="MobiDB-lite"/>
    </source>
</evidence>
<dbReference type="PROSITE" id="PS51233">
    <property type="entry name" value="VWFD"/>
    <property type="match status" value="1"/>
</dbReference>
<dbReference type="Pfam" id="PF00094">
    <property type="entry name" value="VWD"/>
    <property type="match status" value="1"/>
</dbReference>
<evidence type="ECO:0000256" key="4">
    <source>
        <dbReference type="ARBA" id="ARBA00023180"/>
    </source>
</evidence>
<dbReference type="PANTHER" id="PTHR23345:SF15">
    <property type="entry name" value="VITELLOGENIN 1-RELATED"/>
    <property type="match status" value="1"/>
</dbReference>
<organism evidence="9 10">
    <name type="scientific">Cryptotermes secundus</name>
    <dbReference type="NCBI Taxonomy" id="105785"/>
    <lineage>
        <taxon>Eukaryota</taxon>
        <taxon>Metazoa</taxon>
        <taxon>Ecdysozoa</taxon>
        <taxon>Arthropoda</taxon>
        <taxon>Hexapoda</taxon>
        <taxon>Insecta</taxon>
        <taxon>Pterygota</taxon>
        <taxon>Neoptera</taxon>
        <taxon>Polyneoptera</taxon>
        <taxon>Dictyoptera</taxon>
        <taxon>Blattodea</taxon>
        <taxon>Blattoidea</taxon>
        <taxon>Termitoidae</taxon>
        <taxon>Kalotermitidae</taxon>
        <taxon>Cryptotermitinae</taxon>
        <taxon>Cryptotermes</taxon>
    </lineage>
</organism>
<dbReference type="InterPro" id="IPR001747">
    <property type="entry name" value="Vitellogenin_N"/>
</dbReference>
<comment type="caution">
    <text evidence="9">The sequence shown here is derived from an EMBL/GenBank/DDBJ whole genome shotgun (WGS) entry which is preliminary data.</text>
</comment>
<reference evidence="9 10" key="1">
    <citation type="submission" date="2017-12" db="EMBL/GenBank/DDBJ databases">
        <title>Hemimetabolous genomes reveal molecular basis of termite eusociality.</title>
        <authorList>
            <person name="Harrison M.C."/>
            <person name="Jongepier E."/>
            <person name="Robertson H.M."/>
            <person name="Arning N."/>
            <person name="Bitard-Feildel T."/>
            <person name="Chao H."/>
            <person name="Childers C.P."/>
            <person name="Dinh H."/>
            <person name="Doddapaneni H."/>
            <person name="Dugan S."/>
            <person name="Gowin J."/>
            <person name="Greiner C."/>
            <person name="Han Y."/>
            <person name="Hu H."/>
            <person name="Hughes D.S.T."/>
            <person name="Huylmans A.-K."/>
            <person name="Kemena C."/>
            <person name="Kremer L.P.M."/>
            <person name="Lee S.L."/>
            <person name="Lopez-Ezquerra A."/>
            <person name="Mallet L."/>
            <person name="Monroy-Kuhn J.M."/>
            <person name="Moser A."/>
            <person name="Murali S.C."/>
            <person name="Muzny D.M."/>
            <person name="Otani S."/>
            <person name="Piulachs M.-D."/>
            <person name="Poelchau M."/>
            <person name="Qu J."/>
            <person name="Schaub F."/>
            <person name="Wada-Katsumata A."/>
            <person name="Worley K.C."/>
            <person name="Xie Q."/>
            <person name="Ylla G."/>
            <person name="Poulsen M."/>
            <person name="Gibbs R.A."/>
            <person name="Schal C."/>
            <person name="Richards S."/>
            <person name="Belles X."/>
            <person name="Korb J."/>
            <person name="Bornberg-Bauer E."/>
        </authorList>
    </citation>
    <scope>NUCLEOTIDE SEQUENCE [LARGE SCALE GENOMIC DNA]</scope>
    <source>
        <tissue evidence="9">Whole body</tissue>
    </source>
</reference>
<dbReference type="InterPro" id="IPR011030">
    <property type="entry name" value="Lipovitellin_superhlx_dom"/>
</dbReference>
<dbReference type="SMART" id="SM00638">
    <property type="entry name" value="LPD_N"/>
    <property type="match status" value="1"/>
</dbReference>
<comment type="caution">
    <text evidence="5">Lacks conserved residue(s) required for the propagation of feature annotation.</text>
</comment>
<dbReference type="OrthoDB" id="160294at2759"/>
<feature type="domain" description="Vitellogenin" evidence="7">
    <location>
        <begin position="1"/>
        <end position="791"/>
    </location>
</feature>
<dbReference type="STRING" id="105785.A0A2J7R0V8"/>
<dbReference type="SMART" id="SM01169">
    <property type="entry name" value="DUF1943"/>
    <property type="match status" value="1"/>
</dbReference>
<feature type="region of interest" description="Disordered" evidence="6">
    <location>
        <begin position="319"/>
        <end position="419"/>
    </location>
</feature>
<dbReference type="GO" id="GO:0045735">
    <property type="term" value="F:nutrient reservoir activity"/>
    <property type="evidence" value="ECO:0007669"/>
    <property type="project" value="UniProtKB-KW"/>
</dbReference>
<feature type="compositionally biased region" description="Low complexity" evidence="6">
    <location>
        <begin position="326"/>
        <end position="338"/>
    </location>
</feature>
<evidence type="ECO:0000313" key="10">
    <source>
        <dbReference type="Proteomes" id="UP000235965"/>
    </source>
</evidence>
<dbReference type="Gene3D" id="2.20.80.10">
    <property type="entry name" value="Lipovitellin-phosvitin complex, chain A, domain 4"/>
    <property type="match status" value="1"/>
</dbReference>
<evidence type="ECO:0000256" key="3">
    <source>
        <dbReference type="ARBA" id="ARBA00023157"/>
    </source>
</evidence>
<feature type="compositionally biased region" description="Low complexity" evidence="6">
    <location>
        <begin position="390"/>
        <end position="406"/>
    </location>
</feature>
<evidence type="ECO:0000259" key="7">
    <source>
        <dbReference type="PROSITE" id="PS51211"/>
    </source>
</evidence>
<dbReference type="Pfam" id="PF01347">
    <property type="entry name" value="Vitellogenin_N"/>
    <property type="match status" value="1"/>
</dbReference>
<dbReference type="Pfam" id="PF09172">
    <property type="entry name" value="Vit_open_b-sht"/>
    <property type="match status" value="1"/>
</dbReference>
<dbReference type="SUPFAM" id="SSF48431">
    <property type="entry name" value="Lipovitellin-phosvitin complex, superhelical domain"/>
    <property type="match status" value="1"/>
</dbReference>
<protein>
    <recommendedName>
        <fullName evidence="11">Vitellogenin domain-containing protein</fullName>
    </recommendedName>
</protein>
<dbReference type="Gene3D" id="1.25.10.20">
    <property type="entry name" value="Vitellinogen, superhelical"/>
    <property type="match status" value="1"/>
</dbReference>
<feature type="domain" description="VWFD" evidence="8">
    <location>
        <begin position="1435"/>
        <end position="1634"/>
    </location>
</feature>
<dbReference type="PROSITE" id="PS51211">
    <property type="entry name" value="VITELLOGENIN"/>
    <property type="match status" value="1"/>
</dbReference>
<keyword evidence="2" id="KW-0758">Storage protein</keyword>
<evidence type="ECO:0000259" key="8">
    <source>
        <dbReference type="PROSITE" id="PS51233"/>
    </source>
</evidence>
<keyword evidence="10" id="KW-1185">Reference proteome</keyword>
<dbReference type="EMBL" id="NEVH01008217">
    <property type="protein sequence ID" value="PNF34468.1"/>
    <property type="molecule type" value="Genomic_DNA"/>
</dbReference>
<keyword evidence="1" id="KW-0732">Signal</keyword>
<feature type="region of interest" description="Disordered" evidence="6">
    <location>
        <begin position="1099"/>
        <end position="1148"/>
    </location>
</feature>
<proteinExistence type="predicted"/>
<dbReference type="InterPro" id="IPR015255">
    <property type="entry name" value="Vitellinogen_open_b-sht"/>
</dbReference>
<keyword evidence="3" id="KW-1015">Disulfide bond</keyword>
<feature type="compositionally biased region" description="Basic and acidic residues" evidence="6">
    <location>
        <begin position="362"/>
        <end position="378"/>
    </location>
</feature>
<accession>A0A2J7R0V8</accession>
<evidence type="ECO:0000256" key="1">
    <source>
        <dbReference type="ARBA" id="ARBA00022729"/>
    </source>
</evidence>
<gene>
    <name evidence="9" type="ORF">B7P43_G11248</name>
</gene>